<feature type="compositionally biased region" description="Acidic residues" evidence="1">
    <location>
        <begin position="1434"/>
        <end position="1444"/>
    </location>
</feature>
<gene>
    <name evidence="4" type="ORF">FYC77_08990</name>
</gene>
<name>A0A5D5AMW2_9EURY</name>
<evidence type="ECO:0008006" key="6">
    <source>
        <dbReference type="Google" id="ProtNLM"/>
    </source>
</evidence>
<dbReference type="Proteomes" id="UP000324104">
    <property type="component" value="Unassembled WGS sequence"/>
</dbReference>
<dbReference type="Gene3D" id="2.60.40.10">
    <property type="entry name" value="Immunoglobulins"/>
    <property type="match status" value="2"/>
</dbReference>
<evidence type="ECO:0000259" key="2">
    <source>
        <dbReference type="Pfam" id="PF07705"/>
    </source>
</evidence>
<feature type="region of interest" description="Disordered" evidence="1">
    <location>
        <begin position="854"/>
        <end position="876"/>
    </location>
</feature>
<feature type="region of interest" description="Disordered" evidence="1">
    <location>
        <begin position="39"/>
        <end position="108"/>
    </location>
</feature>
<dbReference type="RefSeq" id="WP_149081163.1">
    <property type="nucleotide sequence ID" value="NZ_VTAW01000009.1"/>
</dbReference>
<feature type="domain" description="DUF7282" evidence="3">
    <location>
        <begin position="562"/>
        <end position="675"/>
    </location>
</feature>
<comment type="caution">
    <text evidence="4">The sequence shown here is derived from an EMBL/GenBank/DDBJ whole genome shotgun (WGS) entry which is preliminary data.</text>
</comment>
<protein>
    <recommendedName>
        <fullName evidence="6">CARDB domain-containing protein</fullName>
    </recommendedName>
</protein>
<feature type="domain" description="CARDB" evidence="2">
    <location>
        <begin position="1145"/>
        <end position="1229"/>
    </location>
</feature>
<accession>A0A5D5AMW2</accession>
<proteinExistence type="predicted"/>
<keyword evidence="5" id="KW-1185">Reference proteome</keyword>
<evidence type="ECO:0000256" key="1">
    <source>
        <dbReference type="SAM" id="MobiDB-lite"/>
    </source>
</evidence>
<sequence>MGRRSALAVVAVTVLMTTSVVAVPLLGGGLGGLLEEGTTVEGASPAGDVDLESTAAGSSGNEPTASSAPADGIGPDGSQTGDVRPLSMETPEPASDLSISQEHEDAVAEGVDDGIELAQSQGVEVSQEQRTAALEGATDAVAQHQEADVEQVQQATAGAVHGSLMQAQAVEVEQVQSAVGGAAGGALSQHQTVEASQLQSAAWGGAHGALAQEQRVTVEQVQVATFGAAAGAASEAGEKEIDRKPKIQEAAQGAAYGVLDQYQRITVEQRQQVTLEHVQHAAAGAAGGALEGASEEVLEQELDLEVEQHQRVDIKQVQKAATGAAKGALVQKQEVTVEQTQFAARGAGKGALKQAQSVRIEQVQRISITMIQEASFGAAKGSIEGSQEATVEQIQAAADGAAQGTLVQRQEVSITQIQYAATGASKGAVESAIQYQIVEVEQIQAAARGAGEGAVLQKQVVDVTQVQRLATGASSGALVQHQEATITQIQIGAQSAAQETARAIQYQRISVTQLQVLTQETAADATAYAVAEDTDAEAQLVQFVEVEVVQKIEAIDELEGTATITFSDQESDGETVVVDAVDLSQGGFVAVYDGMDVDADPEGVIGVSEYLESGEHEDLEIALDDPLTESGPLVAVVHHDTTGDETFQYAETDGEEDEPYVADGGGPVLDAAFVTIEEPTEPEATLVVSDQEGDGETLVVDEANASVDYVVTAEYDGERVDSDPFEAGDAVDSLELDLEPPIEENTTVDVSVRALADDDELANESIEYTIVDAPPDDPEATLVVGDQEGDGESVVVEEASADVRFAIVVIDEDGEQRGESVPFDAGETVENESIGIDPPLEDDETVEVTIVSLEDVDEGNGGSADDGDEGGQESVGNDAFETVSADATAEDRPTDLETLDLDDAPVLESETIEYSVVDVPPEYDVEFVDCQRAEITGTFEDGETVIVATSFYESSGFGNTMGEYAITLGDDVEAPLEGTIVFEIGEEFDVLETDEGATVEVPPGEFGAAIAGISSPAAIPGEIDHPNPDAADCLEEVRPEVPDLDVAETAPTEDGIDVTFTYENPNDADLFVDSEFLEGTTEDEPIDELSADGGEFTVEWTPEDDDERLVWRAGMDRYDYDEDEWPIAETETAGEIDPGAPFFAVSILETNSPVEVGETLEIVAAIENDGDADGSQEIELSIADDVVDAATVDLEPGETTTIDLEYETEGVESGEYTAVVSSENETAETIVTIDAPAEFVVTDLFAPDTGEAGQEVEVVATIANDGDLGGTETATYTVDGQTIADQTVQLEGGESTDVTFTSTLPEGESTHTVAIGDSELSTTVSADAPETDEPTGDEPTDDEPFEEDPTGDGETNADPTADDSANGIETEDDTAGETGPGPEAENDADADTQPETGPDPSGESEQDTVTGNGPDASGDDLEMNDGTDTSDAAVGDDADSDDSAVDNGTDSNDAAAGSGEDAGGDGAPQGSISVAS</sequence>
<feature type="region of interest" description="Disordered" evidence="1">
    <location>
        <begin position="1292"/>
        <end position="1476"/>
    </location>
</feature>
<feature type="compositionally biased region" description="Polar residues" evidence="1">
    <location>
        <begin position="55"/>
        <end position="67"/>
    </location>
</feature>
<dbReference type="InterPro" id="IPR055706">
    <property type="entry name" value="Slg1/2_DUF7282"/>
</dbReference>
<evidence type="ECO:0000313" key="4">
    <source>
        <dbReference type="EMBL" id="TYT62343.1"/>
    </source>
</evidence>
<dbReference type="InterPro" id="IPR013783">
    <property type="entry name" value="Ig-like_fold"/>
</dbReference>
<evidence type="ECO:0000313" key="5">
    <source>
        <dbReference type="Proteomes" id="UP000324104"/>
    </source>
</evidence>
<organism evidence="4 5">
    <name type="scientific">Natrialba swarupiae</name>
    <dbReference type="NCBI Taxonomy" id="2448032"/>
    <lineage>
        <taxon>Archaea</taxon>
        <taxon>Methanobacteriati</taxon>
        <taxon>Methanobacteriota</taxon>
        <taxon>Stenosarchaea group</taxon>
        <taxon>Halobacteria</taxon>
        <taxon>Halobacteriales</taxon>
        <taxon>Natrialbaceae</taxon>
        <taxon>Natrialba</taxon>
    </lineage>
</organism>
<dbReference type="Pfam" id="PF07705">
    <property type="entry name" value="CARDB"/>
    <property type="match status" value="2"/>
</dbReference>
<reference evidence="4 5" key="1">
    <citation type="submission" date="2019-08" db="EMBL/GenBank/DDBJ databases">
        <title>Archaea genome.</title>
        <authorList>
            <person name="Kajale S."/>
            <person name="Shouche Y."/>
            <person name="Deshpande N."/>
            <person name="Sharma A."/>
        </authorList>
    </citation>
    <scope>NUCLEOTIDE SEQUENCE [LARGE SCALE GENOMIC DNA]</scope>
    <source>
        <strain evidence="4 5">ESP3B_9</strain>
    </source>
</reference>
<dbReference type="Pfam" id="PF23951">
    <property type="entry name" value="DUF7282"/>
    <property type="match status" value="1"/>
</dbReference>
<feature type="domain" description="CARDB" evidence="2">
    <location>
        <begin position="1239"/>
        <end position="1313"/>
    </location>
</feature>
<feature type="compositionally biased region" description="Acidic residues" evidence="1">
    <location>
        <begin position="1329"/>
        <end position="1351"/>
    </location>
</feature>
<dbReference type="InterPro" id="IPR011635">
    <property type="entry name" value="CARDB"/>
</dbReference>
<dbReference type="EMBL" id="VTAW01000009">
    <property type="protein sequence ID" value="TYT62343.1"/>
    <property type="molecule type" value="Genomic_DNA"/>
</dbReference>
<evidence type="ECO:0000259" key="3">
    <source>
        <dbReference type="Pfam" id="PF23951"/>
    </source>
</evidence>